<protein>
    <submittedName>
        <fullName evidence="1">Uncharacterized protein</fullName>
    </submittedName>
</protein>
<dbReference type="Proteomes" id="UP000251075">
    <property type="component" value="Unassembled WGS sequence"/>
</dbReference>
<name>A0A364NVF2_9PROT</name>
<organism evidence="1 2">
    <name type="scientific">Paramagnetospirillum kuznetsovii</name>
    <dbReference type="NCBI Taxonomy" id="2053833"/>
    <lineage>
        <taxon>Bacteria</taxon>
        <taxon>Pseudomonadati</taxon>
        <taxon>Pseudomonadota</taxon>
        <taxon>Alphaproteobacteria</taxon>
        <taxon>Rhodospirillales</taxon>
        <taxon>Magnetospirillaceae</taxon>
        <taxon>Paramagnetospirillum</taxon>
    </lineage>
</organism>
<evidence type="ECO:0000313" key="1">
    <source>
        <dbReference type="EMBL" id="RAU21064.1"/>
    </source>
</evidence>
<gene>
    <name evidence="1" type="ORF">CU669_15010</name>
</gene>
<sequence length="60" mass="6250">MKIALMLIWIGGFNGGPSVVEFSSLETCQAAAPVVISGFQALSQNMIKAAFSASCVEVTK</sequence>
<keyword evidence="2" id="KW-1185">Reference proteome</keyword>
<dbReference type="EMBL" id="PGTO01000013">
    <property type="protein sequence ID" value="RAU21064.1"/>
    <property type="molecule type" value="Genomic_DNA"/>
</dbReference>
<accession>A0A364NVF2</accession>
<proteinExistence type="predicted"/>
<comment type="caution">
    <text evidence="1">The sequence shown here is derived from an EMBL/GenBank/DDBJ whole genome shotgun (WGS) entry which is preliminary data.</text>
</comment>
<dbReference type="AlphaFoldDB" id="A0A364NVF2"/>
<evidence type="ECO:0000313" key="2">
    <source>
        <dbReference type="Proteomes" id="UP000251075"/>
    </source>
</evidence>
<dbReference type="RefSeq" id="WP_112146136.1">
    <property type="nucleotide sequence ID" value="NZ_PGTO01000013.1"/>
</dbReference>
<reference evidence="1 2" key="1">
    <citation type="submission" date="2017-11" db="EMBL/GenBank/DDBJ databases">
        <title>Draft genome sequence of magnetotactic bacterium Magnetospirillum kuznetsovii LBB-42.</title>
        <authorList>
            <person name="Grouzdev D.S."/>
            <person name="Rysina M.S."/>
            <person name="Baslerov R.V."/>
            <person name="Koziaeva V."/>
        </authorList>
    </citation>
    <scope>NUCLEOTIDE SEQUENCE [LARGE SCALE GENOMIC DNA]</scope>
    <source>
        <strain evidence="1 2">LBB-42</strain>
    </source>
</reference>
<dbReference type="OrthoDB" id="7307346at2"/>